<dbReference type="Pfam" id="PF13855">
    <property type="entry name" value="LRR_8"/>
    <property type="match status" value="2"/>
</dbReference>
<protein>
    <submittedName>
        <fullName evidence="5">Uncharacterized protein</fullName>
    </submittedName>
</protein>
<dbReference type="PANTHER" id="PTHR24369:SF210">
    <property type="entry name" value="CHAOPTIN-RELATED"/>
    <property type="match status" value="1"/>
</dbReference>
<dbReference type="AlphaFoldDB" id="A0A8K0GC91"/>
<evidence type="ECO:0000256" key="3">
    <source>
        <dbReference type="ARBA" id="ARBA00022737"/>
    </source>
</evidence>
<dbReference type="InterPro" id="IPR050541">
    <property type="entry name" value="LRR_TM_domain-containing"/>
</dbReference>
<gene>
    <name evidence="5" type="ORF">ILUMI_11963</name>
</gene>
<dbReference type="InterPro" id="IPR032675">
    <property type="entry name" value="LRR_dom_sf"/>
</dbReference>
<organism evidence="5 6">
    <name type="scientific">Ignelater luminosus</name>
    <name type="common">Cucubano</name>
    <name type="synonym">Pyrophorus luminosus</name>
    <dbReference type="NCBI Taxonomy" id="2038154"/>
    <lineage>
        <taxon>Eukaryota</taxon>
        <taxon>Metazoa</taxon>
        <taxon>Ecdysozoa</taxon>
        <taxon>Arthropoda</taxon>
        <taxon>Hexapoda</taxon>
        <taxon>Insecta</taxon>
        <taxon>Pterygota</taxon>
        <taxon>Neoptera</taxon>
        <taxon>Endopterygota</taxon>
        <taxon>Coleoptera</taxon>
        <taxon>Polyphaga</taxon>
        <taxon>Elateriformia</taxon>
        <taxon>Elateroidea</taxon>
        <taxon>Elateridae</taxon>
        <taxon>Agrypninae</taxon>
        <taxon>Pyrophorini</taxon>
        <taxon>Ignelater</taxon>
    </lineage>
</organism>
<dbReference type="PANTHER" id="PTHR24369">
    <property type="entry name" value="ANTIGEN BSP, PUTATIVE-RELATED"/>
    <property type="match status" value="1"/>
</dbReference>
<comment type="caution">
    <text evidence="5">The sequence shown here is derived from an EMBL/GenBank/DDBJ whole genome shotgun (WGS) entry which is preliminary data.</text>
</comment>
<name>A0A8K0GC91_IGNLU</name>
<feature type="signal peptide" evidence="4">
    <location>
        <begin position="1"/>
        <end position="23"/>
    </location>
</feature>
<dbReference type="PROSITE" id="PS51450">
    <property type="entry name" value="LRR"/>
    <property type="match status" value="1"/>
</dbReference>
<reference evidence="5" key="1">
    <citation type="submission" date="2019-08" db="EMBL/GenBank/DDBJ databases">
        <title>The genome of the North American firefly Photinus pyralis.</title>
        <authorList>
            <consortium name="Photinus pyralis genome working group"/>
            <person name="Fallon T.R."/>
            <person name="Sander Lower S.E."/>
            <person name="Weng J.-K."/>
        </authorList>
    </citation>
    <scope>NUCLEOTIDE SEQUENCE</scope>
    <source>
        <strain evidence="5">TRF0915ILg1</strain>
        <tissue evidence="5">Whole body</tissue>
    </source>
</reference>
<keyword evidence="2 4" id="KW-0732">Signal</keyword>
<evidence type="ECO:0000256" key="4">
    <source>
        <dbReference type="SAM" id="SignalP"/>
    </source>
</evidence>
<proteinExistence type="predicted"/>
<evidence type="ECO:0000256" key="1">
    <source>
        <dbReference type="ARBA" id="ARBA00022614"/>
    </source>
</evidence>
<dbReference type="GO" id="GO:0005886">
    <property type="term" value="C:plasma membrane"/>
    <property type="evidence" value="ECO:0007669"/>
    <property type="project" value="TreeGrafter"/>
</dbReference>
<accession>A0A8K0GC91</accession>
<dbReference type="Proteomes" id="UP000801492">
    <property type="component" value="Unassembled WGS sequence"/>
</dbReference>
<evidence type="ECO:0000313" key="6">
    <source>
        <dbReference type="Proteomes" id="UP000801492"/>
    </source>
</evidence>
<dbReference type="SUPFAM" id="SSF52058">
    <property type="entry name" value="L domain-like"/>
    <property type="match status" value="1"/>
</dbReference>
<feature type="chain" id="PRO_5035475307" evidence="4">
    <location>
        <begin position="24"/>
        <end position="362"/>
    </location>
</feature>
<dbReference type="Gene3D" id="3.80.10.10">
    <property type="entry name" value="Ribonuclease Inhibitor"/>
    <property type="match status" value="2"/>
</dbReference>
<sequence>MRMRLLQNLLLILLYQIIQIKSCTKVTFVDTLITIRGSFDATEKVTAKITGCIVPEIIAEQLGNVTVVQIECYNQSVPTLHEGAVSNLPELGYLIISYSKIKRIKQNPFNNLPHLTSLTLSYNEIESIGKNAFINLSALDTLDLSGNKIAFMDPGIFSSMPKLLSIYLQRNELELFEPEWFAEDADLYSIDLQYNFIRSIHKDTFKPFKTLYSLDLGFNRIQFIHKDAFDNLEKLSSLYLNDNRLRKLESDVFKGIKEISAVWINGNNLTYMPDKILEDLKSPNLFQLPIHTNPWQCGCYNNIVEWAAKRDVYLITTSECYSDNIPVCIYPSENEDLCLENREEDLDKMFYELYLVDDSCTE</sequence>
<evidence type="ECO:0000313" key="5">
    <source>
        <dbReference type="EMBL" id="KAF2894209.1"/>
    </source>
</evidence>
<dbReference type="SMART" id="SM00369">
    <property type="entry name" value="LRR_TYP"/>
    <property type="match status" value="7"/>
</dbReference>
<evidence type="ECO:0000256" key="2">
    <source>
        <dbReference type="ARBA" id="ARBA00022729"/>
    </source>
</evidence>
<dbReference type="InterPro" id="IPR001611">
    <property type="entry name" value="Leu-rich_rpt"/>
</dbReference>
<dbReference type="OrthoDB" id="266138at2759"/>
<keyword evidence="3" id="KW-0677">Repeat</keyword>
<dbReference type="InterPro" id="IPR003591">
    <property type="entry name" value="Leu-rich_rpt_typical-subtyp"/>
</dbReference>
<dbReference type="EMBL" id="VTPC01007232">
    <property type="protein sequence ID" value="KAF2894209.1"/>
    <property type="molecule type" value="Genomic_DNA"/>
</dbReference>
<keyword evidence="6" id="KW-1185">Reference proteome</keyword>
<keyword evidence="1" id="KW-0433">Leucine-rich repeat</keyword>